<feature type="binding site" evidence="7">
    <location>
        <position position="123"/>
    </location>
    <ligand>
        <name>Zn(2+)</name>
        <dbReference type="ChEBI" id="CHEBI:29105"/>
    </ligand>
</feature>
<feature type="binding site" evidence="7">
    <location>
        <position position="125"/>
    </location>
    <ligand>
        <name>Zn(2+)</name>
        <dbReference type="ChEBI" id="CHEBI:29105"/>
    </ligand>
</feature>
<comment type="catalytic activity">
    <reaction evidence="7">
        <text>tRNA(Glu) + L-glutamate + ATP = L-glutamyl-tRNA(Glu) + AMP + diphosphate</text>
        <dbReference type="Rhea" id="RHEA:23540"/>
        <dbReference type="Rhea" id="RHEA-COMP:9663"/>
        <dbReference type="Rhea" id="RHEA-COMP:9680"/>
        <dbReference type="ChEBI" id="CHEBI:29985"/>
        <dbReference type="ChEBI" id="CHEBI:30616"/>
        <dbReference type="ChEBI" id="CHEBI:33019"/>
        <dbReference type="ChEBI" id="CHEBI:78442"/>
        <dbReference type="ChEBI" id="CHEBI:78520"/>
        <dbReference type="ChEBI" id="CHEBI:456215"/>
        <dbReference type="EC" id="6.1.1.17"/>
    </reaction>
</comment>
<dbReference type="HOGENOM" id="CLU_015768_6_3_9"/>
<dbReference type="InterPro" id="IPR045462">
    <property type="entry name" value="aa-tRNA-synth_I_cd-bd"/>
</dbReference>
<dbReference type="InterPro" id="IPR001412">
    <property type="entry name" value="aa-tRNA-synth_I_CS"/>
</dbReference>
<feature type="short sequence motif" description="'KMSKS' region" evidence="7">
    <location>
        <begin position="269"/>
        <end position="273"/>
    </location>
</feature>
<dbReference type="eggNOG" id="COG0008">
    <property type="taxonomic scope" value="Bacteria"/>
</dbReference>
<keyword evidence="4 7" id="KW-0067">ATP-binding</keyword>
<feature type="short sequence motif" description="'HIGH' region" evidence="7">
    <location>
        <begin position="25"/>
        <end position="35"/>
    </location>
</feature>
<dbReference type="Gene3D" id="3.40.50.620">
    <property type="entry name" value="HUPs"/>
    <property type="match status" value="1"/>
</dbReference>
<feature type="binding site" evidence="7">
    <location>
        <position position="149"/>
    </location>
    <ligand>
        <name>Zn(2+)</name>
        <dbReference type="ChEBI" id="CHEBI:29105"/>
    </ligand>
</feature>
<dbReference type="InterPro" id="IPR004527">
    <property type="entry name" value="Glu-tRNA-ligase_bac/mito"/>
</dbReference>
<feature type="domain" description="Aminoacyl-tRNA synthetase class I anticodon-binding" evidence="9">
    <location>
        <begin position="353"/>
        <end position="498"/>
    </location>
</feature>
<keyword evidence="11" id="KW-1185">Reference proteome</keyword>
<sequence length="508" mass="56686">MGAAALYFLEGKHLTQTEIRTRFAPSPTGYMHIGNLRTALYAYLFARANNGTFILRIEDTDRNRYVADAVDFIRRTLDAAGIIPDEGPDEIGGDYGPYVQSERMPIYKQYAEQLVASGHAYRCFCQQTEEAEPAEDGKSYGGYPRTCRDLTPEEVQAHLDHGDPYVIRQKMPLVGETTFYDVLHGSVTIPNTELEDQVLLKRDGMPTYNFANVIDDHLMRVSHIIRGTEFITSTPKHVLLYEAFGWEPPVFVHLAPVMGRDDATGKTSKLSKRHGATSFDDLVKMGYPAAAIVNYVALLGWSPKTTNQEVFSMDELIEAFSLEGLSKSPAVFDYDKLGWMSGEYFKAMTDAAFAEAARAYAGELPAPLEEQWNAIAHLLRTRITRLSDVRAEIAFFVTLPPFDASLYENKRNKVTPAAAAELLPELIIILDALAAERWENDLLYALLEACIEREGWKKGAVMWILRIAAAGQKVTPGGATEILAILGKEESLRRLREAERHLAAVTAH</sequence>
<keyword evidence="5 7" id="KW-0648">Protein biosynthesis</keyword>
<gene>
    <name evidence="7 10" type="primary">gltX</name>
    <name evidence="10" type="ORF">HMPREF0908_2009</name>
</gene>
<dbReference type="Proteomes" id="UP000005309">
    <property type="component" value="Unassembled WGS sequence"/>
</dbReference>
<feature type="domain" description="Glutamyl/glutaminyl-tRNA synthetase class Ib catalytic" evidence="8">
    <location>
        <begin position="18"/>
        <end position="339"/>
    </location>
</feature>
<dbReference type="GO" id="GO:0000049">
    <property type="term" value="F:tRNA binding"/>
    <property type="evidence" value="ECO:0007669"/>
    <property type="project" value="InterPro"/>
</dbReference>
<evidence type="ECO:0000256" key="2">
    <source>
        <dbReference type="ARBA" id="ARBA00022598"/>
    </source>
</evidence>
<dbReference type="PANTHER" id="PTHR43311">
    <property type="entry name" value="GLUTAMATE--TRNA LIGASE"/>
    <property type="match status" value="1"/>
</dbReference>
<dbReference type="InterPro" id="IPR020058">
    <property type="entry name" value="Glu/Gln-tRNA-synth_Ib_cat-dom"/>
</dbReference>
<dbReference type="Gene3D" id="1.10.10.350">
    <property type="match status" value="1"/>
</dbReference>
<dbReference type="SUPFAM" id="SSF52374">
    <property type="entry name" value="Nucleotidylyl transferase"/>
    <property type="match status" value="1"/>
</dbReference>
<name>C4V6A9_9FIRM</name>
<evidence type="ECO:0000256" key="6">
    <source>
        <dbReference type="ARBA" id="ARBA00023146"/>
    </source>
</evidence>
<dbReference type="GO" id="GO:0008270">
    <property type="term" value="F:zinc ion binding"/>
    <property type="evidence" value="ECO:0007669"/>
    <property type="project" value="UniProtKB-UniRule"/>
</dbReference>
<protein>
    <recommendedName>
        <fullName evidence="7">Glutamate--tRNA ligase</fullName>
        <ecNumber evidence="7">6.1.1.17</ecNumber>
    </recommendedName>
    <alternativeName>
        <fullName evidence="7">Glutamyl-tRNA synthetase</fullName>
        <shortName evidence="7">GluRS</shortName>
    </alternativeName>
</protein>
<dbReference type="SUPFAM" id="SSF48163">
    <property type="entry name" value="An anticodon-binding domain of class I aminoacyl-tRNA synthetases"/>
    <property type="match status" value="1"/>
</dbReference>
<accession>C4V6A9</accession>
<organism evidence="10 11">
    <name type="scientific">Selenomonas flueggei ATCC 43531</name>
    <dbReference type="NCBI Taxonomy" id="638302"/>
    <lineage>
        <taxon>Bacteria</taxon>
        <taxon>Bacillati</taxon>
        <taxon>Bacillota</taxon>
        <taxon>Negativicutes</taxon>
        <taxon>Selenomonadales</taxon>
        <taxon>Selenomonadaceae</taxon>
        <taxon>Selenomonas</taxon>
    </lineage>
</organism>
<proteinExistence type="inferred from homology"/>
<dbReference type="GO" id="GO:0005524">
    <property type="term" value="F:ATP binding"/>
    <property type="evidence" value="ECO:0007669"/>
    <property type="project" value="UniProtKB-UniRule"/>
</dbReference>
<dbReference type="HAMAP" id="MF_00022">
    <property type="entry name" value="Glu_tRNA_synth_type1"/>
    <property type="match status" value="1"/>
</dbReference>
<keyword evidence="7" id="KW-0479">Metal-binding</keyword>
<evidence type="ECO:0000256" key="1">
    <source>
        <dbReference type="ARBA" id="ARBA00007894"/>
    </source>
</evidence>
<evidence type="ECO:0000256" key="7">
    <source>
        <dbReference type="HAMAP-Rule" id="MF_00022"/>
    </source>
</evidence>
<evidence type="ECO:0000313" key="10">
    <source>
        <dbReference type="EMBL" id="EEQ47707.1"/>
    </source>
</evidence>
<dbReference type="CDD" id="cd00808">
    <property type="entry name" value="GluRS_core"/>
    <property type="match status" value="1"/>
</dbReference>
<evidence type="ECO:0000313" key="11">
    <source>
        <dbReference type="Proteomes" id="UP000005309"/>
    </source>
</evidence>
<keyword evidence="7" id="KW-0862">Zinc</keyword>
<dbReference type="OrthoDB" id="9801560at2"/>
<comment type="cofactor">
    <cofactor evidence="7">
        <name>Zn(2+)</name>
        <dbReference type="ChEBI" id="CHEBI:29105"/>
    </cofactor>
    <text evidence="7">Binds 1 zinc ion per subunit.</text>
</comment>
<evidence type="ECO:0000256" key="5">
    <source>
        <dbReference type="ARBA" id="ARBA00022917"/>
    </source>
</evidence>
<dbReference type="InterPro" id="IPR049940">
    <property type="entry name" value="GluQ/Sye"/>
</dbReference>
<dbReference type="NCBIfam" id="TIGR00464">
    <property type="entry name" value="gltX_bact"/>
    <property type="match status" value="1"/>
</dbReference>
<dbReference type="EMBL" id="ACLA01000033">
    <property type="protein sequence ID" value="EEQ47707.1"/>
    <property type="molecule type" value="Genomic_DNA"/>
</dbReference>
<evidence type="ECO:0000256" key="3">
    <source>
        <dbReference type="ARBA" id="ARBA00022741"/>
    </source>
</evidence>
<dbReference type="PRINTS" id="PR00987">
    <property type="entry name" value="TRNASYNTHGLU"/>
</dbReference>
<dbReference type="InterPro" id="IPR008925">
    <property type="entry name" value="aa_tRNA-synth_I_cd-bd_sf"/>
</dbReference>
<dbReference type="InterPro" id="IPR000924">
    <property type="entry name" value="Glu/Gln-tRNA-synth"/>
</dbReference>
<dbReference type="PROSITE" id="PS00178">
    <property type="entry name" value="AA_TRNA_LIGASE_I"/>
    <property type="match status" value="1"/>
</dbReference>
<comment type="subcellular location">
    <subcellularLocation>
        <location evidence="7">Cytoplasm</location>
    </subcellularLocation>
</comment>
<dbReference type="FunFam" id="3.40.50.620:FF:000045">
    <property type="entry name" value="Glutamate--tRNA ligase, mitochondrial"/>
    <property type="match status" value="1"/>
</dbReference>
<feature type="binding site" evidence="7">
    <location>
        <position position="147"/>
    </location>
    <ligand>
        <name>Zn(2+)</name>
        <dbReference type="ChEBI" id="CHEBI:29105"/>
    </ligand>
</feature>
<feature type="binding site" evidence="7">
    <location>
        <position position="272"/>
    </location>
    <ligand>
        <name>ATP</name>
        <dbReference type="ChEBI" id="CHEBI:30616"/>
    </ligand>
</feature>
<dbReference type="InterPro" id="IPR014729">
    <property type="entry name" value="Rossmann-like_a/b/a_fold"/>
</dbReference>
<comment type="subunit">
    <text evidence="7">Monomer.</text>
</comment>
<keyword evidence="2 7" id="KW-0436">Ligase</keyword>
<evidence type="ECO:0000259" key="9">
    <source>
        <dbReference type="Pfam" id="PF19269"/>
    </source>
</evidence>
<dbReference type="GO" id="GO:0006424">
    <property type="term" value="P:glutamyl-tRNA aminoacylation"/>
    <property type="evidence" value="ECO:0007669"/>
    <property type="project" value="UniProtKB-UniRule"/>
</dbReference>
<dbReference type="STRING" id="638302.HMPREF0908_2009"/>
<dbReference type="InterPro" id="IPR020751">
    <property type="entry name" value="aa-tRNA-synth_I_codon-bd_sub2"/>
</dbReference>
<dbReference type="Pfam" id="PF00749">
    <property type="entry name" value="tRNA-synt_1c"/>
    <property type="match status" value="1"/>
</dbReference>
<keyword evidence="7" id="KW-0963">Cytoplasm</keyword>
<comment type="caution">
    <text evidence="10">The sequence shown here is derived from an EMBL/GenBank/DDBJ whole genome shotgun (WGS) entry which is preliminary data.</text>
</comment>
<dbReference type="GO" id="GO:0004818">
    <property type="term" value="F:glutamate-tRNA ligase activity"/>
    <property type="evidence" value="ECO:0007669"/>
    <property type="project" value="UniProtKB-UniRule"/>
</dbReference>
<dbReference type="Pfam" id="PF19269">
    <property type="entry name" value="Anticodon_2"/>
    <property type="match status" value="1"/>
</dbReference>
<dbReference type="GO" id="GO:0005737">
    <property type="term" value="C:cytoplasm"/>
    <property type="evidence" value="ECO:0007669"/>
    <property type="project" value="UniProtKB-SubCell"/>
</dbReference>
<keyword evidence="6 7" id="KW-0030">Aminoacyl-tRNA synthetase</keyword>
<evidence type="ECO:0000256" key="4">
    <source>
        <dbReference type="ARBA" id="ARBA00022840"/>
    </source>
</evidence>
<dbReference type="AlphaFoldDB" id="C4V6A9"/>
<reference evidence="10 11" key="1">
    <citation type="submission" date="2009-04" db="EMBL/GenBank/DDBJ databases">
        <authorList>
            <person name="Qin X."/>
            <person name="Bachman B."/>
            <person name="Battles P."/>
            <person name="Bell A."/>
            <person name="Bess C."/>
            <person name="Bickham C."/>
            <person name="Chaboub L."/>
            <person name="Chen D."/>
            <person name="Coyle M."/>
            <person name="Deiros D.R."/>
            <person name="Dinh H."/>
            <person name="Forbes L."/>
            <person name="Fowler G."/>
            <person name="Francisco L."/>
            <person name="Fu Q."/>
            <person name="Gubbala S."/>
            <person name="Hale W."/>
            <person name="Han Y."/>
            <person name="Hemphill L."/>
            <person name="Highlander S.K."/>
            <person name="Hirani K."/>
            <person name="Hogues M."/>
            <person name="Jackson L."/>
            <person name="Jakkamsetti A."/>
            <person name="Javaid M."/>
            <person name="Jiang H."/>
            <person name="Korchina V."/>
            <person name="Kovar C."/>
            <person name="Lara F."/>
            <person name="Lee S."/>
            <person name="Mata R."/>
            <person name="Mathew T."/>
            <person name="Moen C."/>
            <person name="Morales K."/>
            <person name="Munidasa M."/>
            <person name="Nazareth L."/>
            <person name="Ngo R."/>
            <person name="Nguyen L."/>
            <person name="Okwuonu G."/>
            <person name="Ongeri F."/>
            <person name="Patil S."/>
            <person name="Petrosino J."/>
            <person name="Pham C."/>
            <person name="Pham P."/>
            <person name="Pu L.-L."/>
            <person name="Puazo M."/>
            <person name="Raj R."/>
            <person name="Reid J."/>
            <person name="Rouhana J."/>
            <person name="Saada N."/>
            <person name="Shang Y."/>
            <person name="Simmons D."/>
            <person name="Thornton R."/>
            <person name="Warren J."/>
            <person name="Weissenberger G."/>
            <person name="Zhang J."/>
            <person name="Zhang L."/>
            <person name="Zhou C."/>
            <person name="Zhu D."/>
            <person name="Muzny D."/>
            <person name="Worley K."/>
            <person name="Gibbs R."/>
        </authorList>
    </citation>
    <scope>NUCLEOTIDE SEQUENCE [LARGE SCALE GENOMIC DNA]</scope>
    <source>
        <strain evidence="10 11">ATCC 43531</strain>
    </source>
</reference>
<dbReference type="EC" id="6.1.1.17" evidence="7"/>
<dbReference type="RefSeq" id="WP_006691136.1">
    <property type="nucleotide sequence ID" value="NZ_GG694008.1"/>
</dbReference>
<comment type="similarity">
    <text evidence="1 7">Belongs to the class-I aminoacyl-tRNA synthetase family. Glutamate--tRNA ligase type 1 subfamily.</text>
</comment>
<dbReference type="InterPro" id="IPR033910">
    <property type="entry name" value="GluRS_core"/>
</dbReference>
<comment type="function">
    <text evidence="7">Catalyzes the attachment of glutamate to tRNA(Glu) in a two-step reaction: glutamate is first activated by ATP to form Glu-AMP and then transferred to the acceptor end of tRNA(Glu).</text>
</comment>
<evidence type="ECO:0000259" key="8">
    <source>
        <dbReference type="Pfam" id="PF00749"/>
    </source>
</evidence>
<dbReference type="PANTHER" id="PTHR43311:SF2">
    <property type="entry name" value="GLUTAMATE--TRNA LIGASE, MITOCHONDRIAL-RELATED"/>
    <property type="match status" value="1"/>
</dbReference>
<keyword evidence="3 7" id="KW-0547">Nucleotide-binding</keyword>